<sequence length="374" mass="43177">MEEDLKHIDLIDKYLSGSLKGSEAITFQDLFKNDSDFKQEVEIYKRIYDKIESRGETNFKKRLDIYHKEYLAEKSGKPKGIYKKIIIFSSIAAALIFGIFIFNSYEVGQKPIFNQPDPVIVDSEKDSLKINKDNDEFLEHEKVIVQEDNSTVDSTYIPNNSGHETQLSIGGLKKLPTINIRSANYPITIQYSFDQNEIILFGDPSISGLQLQILKNKSDNYFLKYQEQYYTIPKSKVRKALKIVSDFEVKTAVTKEQITVKLKGIDAITSVLKDIEVSYTGNKVARPTYMFEEKENRLHLIINGDISIDKTKLYKIIQNDESSYFLKMDKALYHLNSKVTEPTPLKEINILANDLTQLFREDTELPKEMVYLIE</sequence>
<organism evidence="2 3">
    <name type="scientific">Aureibaculum algae</name>
    <dbReference type="NCBI Taxonomy" id="2584122"/>
    <lineage>
        <taxon>Bacteria</taxon>
        <taxon>Pseudomonadati</taxon>
        <taxon>Bacteroidota</taxon>
        <taxon>Flavobacteriia</taxon>
        <taxon>Flavobacteriales</taxon>
        <taxon>Flavobacteriaceae</taxon>
        <taxon>Aureibaculum</taxon>
    </lineage>
</organism>
<gene>
    <name evidence="2" type="ORF">FF125_07840</name>
</gene>
<keyword evidence="1" id="KW-0812">Transmembrane</keyword>
<dbReference type="EMBL" id="CP040749">
    <property type="protein sequence ID" value="QCX38346.1"/>
    <property type="molecule type" value="Genomic_DNA"/>
</dbReference>
<reference evidence="2 3" key="1">
    <citation type="submission" date="2019-05" db="EMBL/GenBank/DDBJ databases">
        <title>Algicella ahnfeltiae gen. nov., sp. nov., a novel marine bacterium of the family Flavobacteriaceae isolated from a red alga.</title>
        <authorList>
            <person name="Nedashkovskaya O.I."/>
            <person name="Kukhlevskiy A.D."/>
            <person name="Kim S.-G."/>
            <person name="Zhukova N.V."/>
            <person name="Mikhailov V.V."/>
        </authorList>
    </citation>
    <scope>NUCLEOTIDE SEQUENCE [LARGE SCALE GENOMIC DNA]</scope>
    <source>
        <strain evidence="2 3">10Alg115</strain>
    </source>
</reference>
<feature type="transmembrane region" description="Helical" evidence="1">
    <location>
        <begin position="85"/>
        <end position="105"/>
    </location>
</feature>
<keyword evidence="3" id="KW-1185">Reference proteome</keyword>
<keyword evidence="1" id="KW-1133">Transmembrane helix</keyword>
<name>A0A5B7TTD5_9FLAO</name>
<accession>A0A5B7TTD5</accession>
<dbReference type="RefSeq" id="WP_138949241.1">
    <property type="nucleotide sequence ID" value="NZ_CP040749.1"/>
</dbReference>
<proteinExistence type="predicted"/>
<dbReference type="OrthoDB" id="1399191at2"/>
<dbReference type="Proteomes" id="UP000306229">
    <property type="component" value="Chromosome"/>
</dbReference>
<evidence type="ECO:0000313" key="3">
    <source>
        <dbReference type="Proteomes" id="UP000306229"/>
    </source>
</evidence>
<evidence type="ECO:0000256" key="1">
    <source>
        <dbReference type="SAM" id="Phobius"/>
    </source>
</evidence>
<dbReference type="AlphaFoldDB" id="A0A5B7TTD5"/>
<dbReference type="KEGG" id="fbe:FF125_07840"/>
<evidence type="ECO:0000313" key="2">
    <source>
        <dbReference type="EMBL" id="QCX38346.1"/>
    </source>
</evidence>
<protein>
    <submittedName>
        <fullName evidence="2">Uncharacterized protein</fullName>
    </submittedName>
</protein>
<keyword evidence="1" id="KW-0472">Membrane</keyword>